<accession>A0A9W8ZRS5</accession>
<gene>
    <name evidence="1" type="ORF">C8J55DRAFT_493530</name>
</gene>
<proteinExistence type="predicted"/>
<reference evidence="1" key="2">
    <citation type="journal article" date="2023" name="Proc. Natl. Acad. Sci. U.S.A.">
        <title>A global phylogenomic analysis of the shiitake genus Lentinula.</title>
        <authorList>
            <person name="Sierra-Patev S."/>
            <person name="Min B."/>
            <person name="Naranjo-Ortiz M."/>
            <person name="Looney B."/>
            <person name="Konkel Z."/>
            <person name="Slot J.C."/>
            <person name="Sakamoto Y."/>
            <person name="Steenwyk J.L."/>
            <person name="Rokas A."/>
            <person name="Carro J."/>
            <person name="Camarero S."/>
            <person name="Ferreira P."/>
            <person name="Molpeceres G."/>
            <person name="Ruiz-Duenas F.J."/>
            <person name="Serrano A."/>
            <person name="Henrissat B."/>
            <person name="Drula E."/>
            <person name="Hughes K.W."/>
            <person name="Mata J.L."/>
            <person name="Ishikawa N.K."/>
            <person name="Vargas-Isla R."/>
            <person name="Ushijima S."/>
            <person name="Smith C.A."/>
            <person name="Donoghue J."/>
            <person name="Ahrendt S."/>
            <person name="Andreopoulos W."/>
            <person name="He G."/>
            <person name="LaButti K."/>
            <person name="Lipzen A."/>
            <person name="Ng V."/>
            <person name="Riley R."/>
            <person name="Sandor L."/>
            <person name="Barry K."/>
            <person name="Martinez A.T."/>
            <person name="Xiao Y."/>
            <person name="Gibbons J.G."/>
            <person name="Terashima K."/>
            <person name="Grigoriev I.V."/>
            <person name="Hibbett D."/>
        </authorList>
    </citation>
    <scope>NUCLEOTIDE SEQUENCE</scope>
    <source>
        <strain evidence="1">Sp2 HRB7682 ss15</strain>
    </source>
</reference>
<dbReference type="AlphaFoldDB" id="A0A9W8ZRS5"/>
<organism evidence="1 2">
    <name type="scientific">Lentinula lateritia</name>
    <dbReference type="NCBI Taxonomy" id="40482"/>
    <lineage>
        <taxon>Eukaryota</taxon>
        <taxon>Fungi</taxon>
        <taxon>Dikarya</taxon>
        <taxon>Basidiomycota</taxon>
        <taxon>Agaricomycotina</taxon>
        <taxon>Agaricomycetes</taxon>
        <taxon>Agaricomycetidae</taxon>
        <taxon>Agaricales</taxon>
        <taxon>Marasmiineae</taxon>
        <taxon>Omphalotaceae</taxon>
        <taxon>Lentinula</taxon>
    </lineage>
</organism>
<comment type="caution">
    <text evidence="1">The sequence shown here is derived from an EMBL/GenBank/DDBJ whole genome shotgun (WGS) entry which is preliminary data.</text>
</comment>
<evidence type="ECO:0000313" key="1">
    <source>
        <dbReference type="EMBL" id="KAJ4465263.1"/>
    </source>
</evidence>
<evidence type="ECO:0000313" key="2">
    <source>
        <dbReference type="Proteomes" id="UP001150238"/>
    </source>
</evidence>
<protein>
    <submittedName>
        <fullName evidence="1">Uncharacterized protein</fullName>
    </submittedName>
</protein>
<dbReference type="EMBL" id="JANVFS010000052">
    <property type="protein sequence ID" value="KAJ4465263.1"/>
    <property type="molecule type" value="Genomic_DNA"/>
</dbReference>
<dbReference type="Proteomes" id="UP001150238">
    <property type="component" value="Unassembled WGS sequence"/>
</dbReference>
<reference evidence="1" key="1">
    <citation type="submission" date="2022-08" db="EMBL/GenBank/DDBJ databases">
        <authorList>
            <consortium name="DOE Joint Genome Institute"/>
            <person name="Min B."/>
            <person name="Riley R."/>
            <person name="Sierra-Patev S."/>
            <person name="Naranjo-Ortiz M."/>
            <person name="Looney B."/>
            <person name="Konkel Z."/>
            <person name="Slot J.C."/>
            <person name="Sakamoto Y."/>
            <person name="Steenwyk J.L."/>
            <person name="Rokas A."/>
            <person name="Carro J."/>
            <person name="Camarero S."/>
            <person name="Ferreira P."/>
            <person name="Molpeceres G."/>
            <person name="Ruiz-Duenas F.J."/>
            <person name="Serrano A."/>
            <person name="Henrissat B."/>
            <person name="Drula E."/>
            <person name="Hughes K.W."/>
            <person name="Mata J.L."/>
            <person name="Ishikawa N.K."/>
            <person name="Vargas-Isla R."/>
            <person name="Ushijima S."/>
            <person name="Smith C.A."/>
            <person name="Ahrendt S."/>
            <person name="Andreopoulos W."/>
            <person name="He G."/>
            <person name="Labutti K."/>
            <person name="Lipzen A."/>
            <person name="Ng V."/>
            <person name="Sandor L."/>
            <person name="Barry K."/>
            <person name="Martinez A.T."/>
            <person name="Xiao Y."/>
            <person name="Gibbons J.G."/>
            <person name="Terashima K."/>
            <person name="Hibbett D.S."/>
            <person name="Grigoriev I.V."/>
        </authorList>
    </citation>
    <scope>NUCLEOTIDE SEQUENCE</scope>
    <source>
        <strain evidence="1">Sp2 HRB7682 ss15</strain>
    </source>
</reference>
<dbReference type="InterPro" id="IPR021109">
    <property type="entry name" value="Peptidase_aspartic_dom_sf"/>
</dbReference>
<dbReference type="Gene3D" id="2.40.70.10">
    <property type="entry name" value="Acid Proteases"/>
    <property type="match status" value="1"/>
</dbReference>
<dbReference type="SUPFAM" id="SSF50630">
    <property type="entry name" value="Acid proteases"/>
    <property type="match status" value="1"/>
</dbReference>
<name>A0A9W8ZRS5_9AGAR</name>
<sequence>MNYTIEKWPTAWKQNTDTIKWPFTVQGPNNLKEMPRKISAYGSDGYVGKSIYAIKLLEKSKLSTEVCDGPLKSNVVVTLHGWDWAKKDHSTKGFKIHDGFDFVTAANEQIIWEGYDGNIGLGPRQGDLQTGTSRNFLASLTTTRQIIDSIRMTWIMHHWTHHQRFNIISFGPGFPFQAPVSPDAYFSSPIPTISKDIAGAARPEKWRVKLLRIGICSVDRNDYSWIDMDNTETKSSIIQGIDILMDTGTPMTVLPDYVVAKIQSDEKWLGSSRQTQLDLLMNDKTYTRLAHKKIRFEFKGEGRHPVGVTVSAKSFMAWYSKVEAGDNPKLHLCSIKGSHNQDEFALGQNWYWAAIVKHVSPREKRKFPFVQVMSNGYFFDYDTNKTVRPTDMILKPLPPRLGPTD</sequence>